<feature type="region of interest" description="Disordered" evidence="1">
    <location>
        <begin position="1053"/>
        <end position="1085"/>
    </location>
</feature>
<dbReference type="PROSITE" id="PS50835">
    <property type="entry name" value="IG_LIKE"/>
    <property type="match status" value="1"/>
</dbReference>
<dbReference type="InterPro" id="IPR003599">
    <property type="entry name" value="Ig_sub"/>
</dbReference>
<dbReference type="Proteomes" id="UP001596378">
    <property type="component" value="Unassembled WGS sequence"/>
</dbReference>
<dbReference type="InterPro" id="IPR051465">
    <property type="entry name" value="Cell_Envelope_Struct_Comp"/>
</dbReference>
<dbReference type="InterPro" id="IPR001119">
    <property type="entry name" value="SLH_dom"/>
</dbReference>
<organism evidence="5 6">
    <name type="scientific">Cohnella cellulosilytica</name>
    <dbReference type="NCBI Taxonomy" id="986710"/>
    <lineage>
        <taxon>Bacteria</taxon>
        <taxon>Bacillati</taxon>
        <taxon>Bacillota</taxon>
        <taxon>Bacilli</taxon>
        <taxon>Bacillales</taxon>
        <taxon>Paenibacillaceae</taxon>
        <taxon>Cohnella</taxon>
    </lineage>
</organism>
<dbReference type="Pfam" id="PF02368">
    <property type="entry name" value="Big_2"/>
    <property type="match status" value="3"/>
</dbReference>
<evidence type="ECO:0000259" key="4">
    <source>
        <dbReference type="PROSITE" id="PS51272"/>
    </source>
</evidence>
<dbReference type="PROSITE" id="PS51272">
    <property type="entry name" value="SLH"/>
    <property type="match status" value="3"/>
</dbReference>
<dbReference type="Pfam" id="PF00041">
    <property type="entry name" value="fn3"/>
    <property type="match status" value="1"/>
</dbReference>
<dbReference type="SUPFAM" id="SSF49265">
    <property type="entry name" value="Fibronectin type III"/>
    <property type="match status" value="1"/>
</dbReference>
<dbReference type="InterPro" id="IPR013783">
    <property type="entry name" value="Ig-like_fold"/>
</dbReference>
<dbReference type="SMART" id="SM00635">
    <property type="entry name" value="BID_2"/>
    <property type="match status" value="4"/>
</dbReference>
<evidence type="ECO:0000259" key="3">
    <source>
        <dbReference type="PROSITE" id="PS50853"/>
    </source>
</evidence>
<dbReference type="InterPro" id="IPR036116">
    <property type="entry name" value="FN3_sf"/>
</dbReference>
<dbReference type="PROSITE" id="PS50853">
    <property type="entry name" value="FN3"/>
    <property type="match status" value="2"/>
</dbReference>
<feature type="domain" description="SLH" evidence="4">
    <location>
        <begin position="1372"/>
        <end position="1435"/>
    </location>
</feature>
<evidence type="ECO:0000313" key="6">
    <source>
        <dbReference type="Proteomes" id="UP001596378"/>
    </source>
</evidence>
<dbReference type="SMART" id="SM00060">
    <property type="entry name" value="FN3"/>
    <property type="match status" value="2"/>
</dbReference>
<dbReference type="PANTHER" id="PTHR43308">
    <property type="entry name" value="OUTER MEMBRANE PROTEIN ALPHA-RELATED"/>
    <property type="match status" value="1"/>
</dbReference>
<dbReference type="Gene3D" id="2.60.40.1080">
    <property type="match status" value="4"/>
</dbReference>
<feature type="domain" description="Fibronectin type-III" evidence="3">
    <location>
        <begin position="971"/>
        <end position="1062"/>
    </location>
</feature>
<evidence type="ECO:0000259" key="2">
    <source>
        <dbReference type="PROSITE" id="PS50835"/>
    </source>
</evidence>
<feature type="domain" description="Ig-like" evidence="2">
    <location>
        <begin position="590"/>
        <end position="675"/>
    </location>
</feature>
<evidence type="ECO:0000256" key="1">
    <source>
        <dbReference type="SAM" id="MobiDB-lite"/>
    </source>
</evidence>
<dbReference type="CDD" id="cd00063">
    <property type="entry name" value="FN3"/>
    <property type="match status" value="2"/>
</dbReference>
<dbReference type="EMBL" id="JBHTAI010000027">
    <property type="protein sequence ID" value="MFC7152923.1"/>
    <property type="molecule type" value="Genomic_DNA"/>
</dbReference>
<dbReference type="Gene3D" id="2.60.40.10">
    <property type="entry name" value="Immunoglobulins"/>
    <property type="match status" value="2"/>
</dbReference>
<proteinExistence type="predicted"/>
<feature type="domain" description="SLH" evidence="4">
    <location>
        <begin position="1443"/>
        <end position="1502"/>
    </location>
</feature>
<dbReference type="InterPro" id="IPR003961">
    <property type="entry name" value="FN3_dom"/>
</dbReference>
<keyword evidence="6" id="KW-1185">Reference proteome</keyword>
<dbReference type="SMART" id="SM00409">
    <property type="entry name" value="IG"/>
    <property type="match status" value="3"/>
</dbReference>
<feature type="compositionally biased region" description="Low complexity" evidence="1">
    <location>
        <begin position="1066"/>
        <end position="1084"/>
    </location>
</feature>
<dbReference type="InterPro" id="IPR003343">
    <property type="entry name" value="Big_2"/>
</dbReference>
<name>A0ABW2FMB1_9BACL</name>
<dbReference type="InterPro" id="IPR008964">
    <property type="entry name" value="Invasin/intimin_cell_adhesion"/>
</dbReference>
<dbReference type="InterPro" id="IPR007110">
    <property type="entry name" value="Ig-like_dom"/>
</dbReference>
<reference evidence="6" key="1">
    <citation type="journal article" date="2019" name="Int. J. Syst. Evol. Microbiol.">
        <title>The Global Catalogue of Microorganisms (GCM) 10K type strain sequencing project: providing services to taxonomists for standard genome sequencing and annotation.</title>
        <authorList>
            <consortium name="The Broad Institute Genomics Platform"/>
            <consortium name="The Broad Institute Genome Sequencing Center for Infectious Disease"/>
            <person name="Wu L."/>
            <person name="Ma J."/>
        </authorList>
    </citation>
    <scope>NUCLEOTIDE SEQUENCE [LARGE SCALE GENOMIC DNA]</scope>
    <source>
        <strain evidence="6">KCTC 12907</strain>
    </source>
</reference>
<dbReference type="SUPFAM" id="SSF49373">
    <property type="entry name" value="Invasin/intimin cell-adhesion fragments"/>
    <property type="match status" value="3"/>
</dbReference>
<dbReference type="Pfam" id="PF00395">
    <property type="entry name" value="SLH"/>
    <property type="match status" value="3"/>
</dbReference>
<evidence type="ECO:0000313" key="5">
    <source>
        <dbReference type="EMBL" id="MFC7152923.1"/>
    </source>
</evidence>
<feature type="domain" description="SLH" evidence="4">
    <location>
        <begin position="1312"/>
        <end position="1371"/>
    </location>
</feature>
<gene>
    <name evidence="5" type="ORF">ACFQMJ_30670</name>
</gene>
<sequence>MPLLSVGGGQASAAASSWPLIDGNGVNGINQFTYNHANVPTIAVYKNEVYAAWVESNQSGSKTVNKIRVKKLIGAIWTSIDGDGMNYNLEKNANNPTMMVFNGKLYLAWEEMSIPYSQIKVKSYDGFGWTEVVEGNGLNITPEKEATAPALVVFDNALYAAWQEKNDADVLQIRVKKYEGNKSWTSLDQGGQKGLNRNEAISGLYPAMAVFQGSLYLTWVESNGNSGQIRVNRYDGDKNWTSVDGDSANGLNMVDYYNGNKPSMAALDDFLVVIWEEAPVRSTDSKIRAKRYNGTGWEKAEGSSTYGLNRYDGFQVREPALIAFNNELFATWQELKYGTIIYQIRVRKYDGGEWTFVDGGGNDGLNKNVGEAAIDPAIAAGNSELFVTWQEKSPEAGKYNQIRVAKYIAPAVRSVTLNLASATVVQGGIRQLLATVDAVGGANNTVTWSSSGVDQKVTVDGTGKVSVAADAVPGDYTITATSVFDAGKQGTATITVTPAPAVHSVSIDPASASVMQGESKELSASVVAVGGANNTVTWSSSGVDQKVTVDGAGKVSAAADAVPGDYTITATSVFDGSKQGTATITVTIAPAIHSVSIDPSTASVMQGESKELSASVVAAGGATPSVTWSSNGVDQKVTVDEAGKVSAAADAVPGDYTITATSVFDASKQGTATITVTAAPAIHSVSIEPSAASIMQGGSKQLSASVVAAGGADEAVTWSSEDGGGQVTVDNTGNVTAAPETIPGVYTITATSVFDASKKGTATITVTEAYSYSIAPISDQTLTPLTLGYTAGTQESRPVSIANTGTGALANLSVTLSGANASDFVVTPPDSALVGGASTSFGLAVKDGLPANTYTATVTVAADHLAPVSFVVTQAVHLPNAPANPQDLAALGGDRLATLGWSPVPNATQYRVYMAADPNPSDFAEVATVTSATYGAFNLVNGTTYYFIVKSENPGGLSAASNLVAVTPSAVPGAPTEVTAAAGKGRAVITFTPPSETGGSPITGYEVIVSPGNAVVAGGSSPITVTGLTNGVSYTFTVKAINGAGKSAASAESNAVVPTAPPADNGGSSPSQSQPSAPTAPGAADETGVDILVNGKVENAGAAKVSERGDRTVMTVAVDEKKLGDKLAAEGRHAVVTIPIGKPFDIVVAELNGRMIKNMEDKQAVLEFKTDYATYTLPANQIRIDSISAQAGSAAALQDLRVRIEIAVPTADELKVAENAAAQGRFELVARPLGFTVSAVYGEKTVEVARFDVYVERTIAIPEGIDPSKITTGVVVEPDGTVRHVPTKVRQIDGKYEAQINSLTNSLYAVVWHPLEFGDAEKHWAKEAVNDMGSRMIVDGIGNGMFAPDREITRAEFAAIVVRGLGLKPENGATPFSDVKSEDWYGSAVHTAYAHGLISGMGDGTFRPDDKVTREQAMLILSKAMAITGLKEQLPERPADGALRSFEDAAAVASWALGGVADNLQAGVVSGRAGNILAPKDYMTRAETATMIRRLLQKSDLI</sequence>
<feature type="domain" description="Fibronectin type-III" evidence="3">
    <location>
        <begin position="881"/>
        <end position="970"/>
    </location>
</feature>
<comment type="caution">
    <text evidence="5">The sequence shown here is derived from an EMBL/GenBank/DDBJ whole genome shotgun (WGS) entry which is preliminary data.</text>
</comment>
<accession>A0ABW2FMB1</accession>
<protein>
    <submittedName>
        <fullName evidence="5">S-layer homology domain-containing protein</fullName>
    </submittedName>
</protein>